<gene>
    <name evidence="4 9" type="primary">truA</name>
    <name evidence="9" type="ORF">E0485_24905</name>
</gene>
<evidence type="ECO:0000313" key="10">
    <source>
        <dbReference type="Proteomes" id="UP000295418"/>
    </source>
</evidence>
<dbReference type="Pfam" id="PF01416">
    <property type="entry name" value="PseudoU_synth_1"/>
    <property type="match status" value="2"/>
</dbReference>
<organism evidence="9 10">
    <name type="scientific">Paenibacillus albiflavus</name>
    <dbReference type="NCBI Taxonomy" id="2545760"/>
    <lineage>
        <taxon>Bacteria</taxon>
        <taxon>Bacillati</taxon>
        <taxon>Bacillota</taxon>
        <taxon>Bacilli</taxon>
        <taxon>Bacillales</taxon>
        <taxon>Paenibacillaceae</taxon>
        <taxon>Paenibacillus</taxon>
    </lineage>
</organism>
<protein>
    <recommendedName>
        <fullName evidence="4">tRNA pseudouridine synthase A</fullName>
        <ecNumber evidence="4">5.4.99.12</ecNumber>
    </recommendedName>
    <alternativeName>
        <fullName evidence="4">tRNA pseudouridine(38-40) synthase</fullName>
    </alternativeName>
    <alternativeName>
        <fullName evidence="4">tRNA pseudouridylate synthase I</fullName>
    </alternativeName>
    <alternativeName>
        <fullName evidence="4">tRNA-uridine isomerase I</fullName>
    </alternativeName>
</protein>
<dbReference type="GO" id="GO:0031119">
    <property type="term" value="P:tRNA pseudouridine synthesis"/>
    <property type="evidence" value="ECO:0007669"/>
    <property type="project" value="UniProtKB-UniRule"/>
</dbReference>
<dbReference type="EMBL" id="SKFG01000081">
    <property type="protein sequence ID" value="TCZ67578.1"/>
    <property type="molecule type" value="Genomic_DNA"/>
</dbReference>
<comment type="caution">
    <text evidence="4">Lacks conserved residue(s) required for the propagation of feature annotation.</text>
</comment>
<dbReference type="InterPro" id="IPR020097">
    <property type="entry name" value="PsdUridine_synth_TruA_a/b_dom"/>
</dbReference>
<evidence type="ECO:0000256" key="1">
    <source>
        <dbReference type="ARBA" id="ARBA00009375"/>
    </source>
</evidence>
<dbReference type="Gene3D" id="3.30.70.660">
    <property type="entry name" value="Pseudouridine synthase I, catalytic domain, C-terminal subdomain"/>
    <property type="match status" value="1"/>
</dbReference>
<feature type="domain" description="Pseudouridine synthase I TruA alpha/beta" evidence="8">
    <location>
        <begin position="143"/>
        <end position="264"/>
    </location>
</feature>
<evidence type="ECO:0000256" key="2">
    <source>
        <dbReference type="ARBA" id="ARBA00022694"/>
    </source>
</evidence>
<dbReference type="InterPro" id="IPR020103">
    <property type="entry name" value="PsdUridine_synth_cat_dom_sf"/>
</dbReference>
<dbReference type="SUPFAM" id="SSF55120">
    <property type="entry name" value="Pseudouridine synthase"/>
    <property type="match status" value="1"/>
</dbReference>
<evidence type="ECO:0000256" key="6">
    <source>
        <dbReference type="PIRSR" id="PIRSR001430-2"/>
    </source>
</evidence>
<dbReference type="PIRSF" id="PIRSF001430">
    <property type="entry name" value="tRNA_psdUrid_synth"/>
    <property type="match status" value="1"/>
</dbReference>
<feature type="active site" description="Nucleophile" evidence="4 5">
    <location>
        <position position="52"/>
    </location>
</feature>
<evidence type="ECO:0000256" key="7">
    <source>
        <dbReference type="RuleBase" id="RU003792"/>
    </source>
</evidence>
<feature type="binding site" evidence="4 6">
    <location>
        <position position="110"/>
    </location>
    <ligand>
        <name>substrate</name>
    </ligand>
</feature>
<evidence type="ECO:0000256" key="5">
    <source>
        <dbReference type="PIRSR" id="PIRSR001430-1"/>
    </source>
</evidence>
<proteinExistence type="inferred from homology"/>
<dbReference type="EC" id="5.4.99.12" evidence="4"/>
<dbReference type="InterPro" id="IPR001406">
    <property type="entry name" value="PsdUridine_synth_TruA"/>
</dbReference>
<evidence type="ECO:0000259" key="8">
    <source>
        <dbReference type="Pfam" id="PF01416"/>
    </source>
</evidence>
<dbReference type="InterPro" id="IPR020094">
    <property type="entry name" value="TruA/RsuA/RluB/E/F_N"/>
</dbReference>
<dbReference type="AlphaFoldDB" id="A0A4R4DX60"/>
<dbReference type="HAMAP" id="MF_00171">
    <property type="entry name" value="TruA"/>
    <property type="match status" value="1"/>
</dbReference>
<dbReference type="GO" id="GO:0003723">
    <property type="term" value="F:RNA binding"/>
    <property type="evidence" value="ECO:0007669"/>
    <property type="project" value="InterPro"/>
</dbReference>
<accession>A0A4R4DX60</accession>
<keyword evidence="2 4" id="KW-0819">tRNA processing</keyword>
<name>A0A4R4DX60_9BACL</name>
<dbReference type="Proteomes" id="UP000295418">
    <property type="component" value="Unassembled WGS sequence"/>
</dbReference>
<reference evidence="9 10" key="1">
    <citation type="submission" date="2019-03" db="EMBL/GenBank/DDBJ databases">
        <authorList>
            <person name="Kim M.K.M."/>
        </authorList>
    </citation>
    <scope>NUCLEOTIDE SEQUENCE [LARGE SCALE GENOMIC DNA]</scope>
    <source>
        <strain evidence="9 10">18JY21-1</strain>
    </source>
</reference>
<evidence type="ECO:0000256" key="4">
    <source>
        <dbReference type="HAMAP-Rule" id="MF_00171"/>
    </source>
</evidence>
<dbReference type="PANTHER" id="PTHR11142">
    <property type="entry name" value="PSEUDOURIDYLATE SYNTHASE"/>
    <property type="match status" value="1"/>
</dbReference>
<dbReference type="Gene3D" id="3.30.70.580">
    <property type="entry name" value="Pseudouridine synthase I, catalytic domain, N-terminal subdomain"/>
    <property type="match status" value="1"/>
</dbReference>
<feature type="domain" description="Pseudouridine synthase I TruA alpha/beta" evidence="8">
    <location>
        <begin position="7"/>
        <end position="99"/>
    </location>
</feature>
<dbReference type="InterPro" id="IPR020095">
    <property type="entry name" value="PsdUridine_synth_TruA_C"/>
</dbReference>
<keyword evidence="3 4" id="KW-0413">Isomerase</keyword>
<comment type="catalytic activity">
    <reaction evidence="4 7">
        <text>uridine(38/39/40) in tRNA = pseudouridine(38/39/40) in tRNA</text>
        <dbReference type="Rhea" id="RHEA:22376"/>
        <dbReference type="Rhea" id="RHEA-COMP:10085"/>
        <dbReference type="Rhea" id="RHEA-COMP:10087"/>
        <dbReference type="ChEBI" id="CHEBI:65314"/>
        <dbReference type="ChEBI" id="CHEBI:65315"/>
        <dbReference type="EC" id="5.4.99.12"/>
    </reaction>
</comment>
<comment type="subunit">
    <text evidence="4">Homodimer.</text>
</comment>
<comment type="function">
    <text evidence="4">Formation of pseudouridine at positions 38, 39 and 40 in the anticodon stem and loop of transfer RNAs.</text>
</comment>
<dbReference type="FunFam" id="3.30.70.580:FF:000001">
    <property type="entry name" value="tRNA pseudouridine synthase A"/>
    <property type="match status" value="1"/>
</dbReference>
<dbReference type="NCBIfam" id="TIGR00071">
    <property type="entry name" value="hisT_truA"/>
    <property type="match status" value="1"/>
</dbReference>
<dbReference type="RefSeq" id="WP_132420780.1">
    <property type="nucleotide sequence ID" value="NZ_SKFG01000081.1"/>
</dbReference>
<keyword evidence="10" id="KW-1185">Reference proteome</keyword>
<dbReference type="OrthoDB" id="9811823at2"/>
<sequence length="264" mass="30196">MRNLRFIVTYDGTKYSGFQTQPEGNTIQDKIEEAIAKLTGEQVKIAGSGRTDAGVHARGQVINFITESRIPLNRWCVALNSWLPKDIATLSVEEVPLEFQSWKWAKRKTYCYTIRTGRLQDVFHYRYQMHHPTRLDVEAMKTALAHFIGEHDFTSFCSVRSTKPSHVRTLYEAWIEVDGILADSSQVSYNVMNEQDYTGQVIRIYVTANGFLYNMVRIIAGTLIRVGEDKFSSHDIPVILAAKDREMAGPTAEPHGLMLWRVEY</sequence>
<evidence type="ECO:0000256" key="3">
    <source>
        <dbReference type="ARBA" id="ARBA00023235"/>
    </source>
</evidence>
<evidence type="ECO:0000313" key="9">
    <source>
        <dbReference type="EMBL" id="TCZ67578.1"/>
    </source>
</evidence>
<comment type="caution">
    <text evidence="9">The sequence shown here is derived from an EMBL/GenBank/DDBJ whole genome shotgun (WGS) entry which is preliminary data.</text>
</comment>
<comment type="similarity">
    <text evidence="1 4 7">Belongs to the tRNA pseudouridine synthase TruA family.</text>
</comment>
<dbReference type="CDD" id="cd02570">
    <property type="entry name" value="PseudoU_synth_EcTruA"/>
    <property type="match status" value="1"/>
</dbReference>
<dbReference type="PANTHER" id="PTHR11142:SF0">
    <property type="entry name" value="TRNA PSEUDOURIDINE SYNTHASE-LIKE 1"/>
    <property type="match status" value="1"/>
</dbReference>
<dbReference type="GO" id="GO:0160147">
    <property type="term" value="F:tRNA pseudouridine(38-40) synthase activity"/>
    <property type="evidence" value="ECO:0007669"/>
    <property type="project" value="UniProtKB-EC"/>
</dbReference>